<dbReference type="PROSITE" id="PS01124">
    <property type="entry name" value="HTH_ARAC_FAMILY_2"/>
    <property type="match status" value="1"/>
</dbReference>
<dbReference type="Proteomes" id="UP000655830">
    <property type="component" value="Unassembled WGS sequence"/>
</dbReference>
<evidence type="ECO:0000259" key="4">
    <source>
        <dbReference type="PROSITE" id="PS01124"/>
    </source>
</evidence>
<gene>
    <name evidence="5" type="ORF">H8718_09220</name>
</gene>
<keyword evidence="3" id="KW-0804">Transcription</keyword>
<dbReference type="PANTHER" id="PTHR43280:SF34">
    <property type="entry name" value="ARAC-FAMILY TRANSCRIPTIONAL REGULATOR"/>
    <property type="match status" value="1"/>
</dbReference>
<dbReference type="Pfam" id="PF02311">
    <property type="entry name" value="AraC_binding"/>
    <property type="match status" value="1"/>
</dbReference>
<accession>A0A926EG52</accession>
<keyword evidence="2" id="KW-0238">DNA-binding</keyword>
<dbReference type="Gene3D" id="1.10.10.60">
    <property type="entry name" value="Homeodomain-like"/>
    <property type="match status" value="2"/>
</dbReference>
<evidence type="ECO:0000313" key="5">
    <source>
        <dbReference type="EMBL" id="MBC8579709.1"/>
    </source>
</evidence>
<dbReference type="PANTHER" id="PTHR43280">
    <property type="entry name" value="ARAC-FAMILY TRANSCRIPTIONAL REGULATOR"/>
    <property type="match status" value="1"/>
</dbReference>
<sequence>MSELTRFSPKQTMDSTTFQITHSKDTYLPYLELHHHDFYEIYFFISGSVSMSIEGKHYRLLPGDMILINTLELHQALIHDPAIPYERIVLWINKSFLKSLSTPLTNLESCFSTYTSSNNLLRCTESIIDAIHITLKKILEAKKATSFGSDILYHTYLTELLVLINRAFENTQASCIYQHHYSELVSNCIEYIHDHIEEELSLDTLAQTLYTSKYHLIREFKKYTGLTVHRYMIKKKLAFSKELILKDYTISEVYKRCGFGDYSHFFRAFKQEYGMTPKEFYSTSIQK</sequence>
<dbReference type="InterPro" id="IPR018060">
    <property type="entry name" value="HTH_AraC"/>
</dbReference>
<dbReference type="InterPro" id="IPR014710">
    <property type="entry name" value="RmlC-like_jellyroll"/>
</dbReference>
<evidence type="ECO:0000313" key="6">
    <source>
        <dbReference type="Proteomes" id="UP000655830"/>
    </source>
</evidence>
<keyword evidence="1" id="KW-0805">Transcription regulation</keyword>
<dbReference type="SUPFAM" id="SSF46689">
    <property type="entry name" value="Homeodomain-like"/>
    <property type="match status" value="2"/>
</dbReference>
<comment type="caution">
    <text evidence="5">The sequence shown here is derived from an EMBL/GenBank/DDBJ whole genome shotgun (WGS) entry which is preliminary data.</text>
</comment>
<dbReference type="InterPro" id="IPR020449">
    <property type="entry name" value="Tscrpt_reg_AraC-type_HTH"/>
</dbReference>
<dbReference type="InterPro" id="IPR009057">
    <property type="entry name" value="Homeodomain-like_sf"/>
</dbReference>
<dbReference type="AlphaFoldDB" id="A0A926EG52"/>
<evidence type="ECO:0000256" key="2">
    <source>
        <dbReference type="ARBA" id="ARBA00023125"/>
    </source>
</evidence>
<dbReference type="Pfam" id="PF12833">
    <property type="entry name" value="HTH_18"/>
    <property type="match status" value="1"/>
</dbReference>
<name>A0A926EG52_9FIRM</name>
<dbReference type="PRINTS" id="PR00032">
    <property type="entry name" value="HTHARAC"/>
</dbReference>
<dbReference type="EMBL" id="JACRSY010000013">
    <property type="protein sequence ID" value="MBC8579709.1"/>
    <property type="molecule type" value="Genomic_DNA"/>
</dbReference>
<dbReference type="SUPFAM" id="SSF51215">
    <property type="entry name" value="Regulatory protein AraC"/>
    <property type="match status" value="1"/>
</dbReference>
<dbReference type="Gene3D" id="2.60.120.10">
    <property type="entry name" value="Jelly Rolls"/>
    <property type="match status" value="1"/>
</dbReference>
<evidence type="ECO:0000256" key="1">
    <source>
        <dbReference type="ARBA" id="ARBA00023015"/>
    </source>
</evidence>
<dbReference type="GO" id="GO:0003700">
    <property type="term" value="F:DNA-binding transcription factor activity"/>
    <property type="evidence" value="ECO:0007669"/>
    <property type="project" value="InterPro"/>
</dbReference>
<organism evidence="5 6">
    <name type="scientific">Zhenhengia yiwuensis</name>
    <dbReference type="NCBI Taxonomy" id="2763666"/>
    <lineage>
        <taxon>Bacteria</taxon>
        <taxon>Bacillati</taxon>
        <taxon>Bacillota</taxon>
        <taxon>Clostridia</taxon>
        <taxon>Lachnospirales</taxon>
        <taxon>Lachnospiraceae</taxon>
        <taxon>Zhenhengia</taxon>
    </lineage>
</organism>
<dbReference type="SMART" id="SM00342">
    <property type="entry name" value="HTH_ARAC"/>
    <property type="match status" value="1"/>
</dbReference>
<dbReference type="RefSeq" id="WP_249332665.1">
    <property type="nucleotide sequence ID" value="NZ_JACRSY010000013.1"/>
</dbReference>
<keyword evidence="6" id="KW-1185">Reference proteome</keyword>
<dbReference type="GO" id="GO:0043565">
    <property type="term" value="F:sequence-specific DNA binding"/>
    <property type="evidence" value="ECO:0007669"/>
    <property type="project" value="InterPro"/>
</dbReference>
<protein>
    <submittedName>
        <fullName evidence="5">Helix-turn-helix transcriptional regulator</fullName>
    </submittedName>
</protein>
<feature type="domain" description="HTH araC/xylS-type" evidence="4">
    <location>
        <begin position="186"/>
        <end position="283"/>
    </location>
</feature>
<proteinExistence type="predicted"/>
<dbReference type="InterPro" id="IPR003313">
    <property type="entry name" value="AraC-bd"/>
</dbReference>
<reference evidence="5" key="1">
    <citation type="submission" date="2020-08" db="EMBL/GenBank/DDBJ databases">
        <title>Genome public.</title>
        <authorList>
            <person name="Liu C."/>
            <person name="Sun Q."/>
        </authorList>
    </citation>
    <scope>NUCLEOTIDE SEQUENCE</scope>
    <source>
        <strain evidence="5">NSJ-12</strain>
    </source>
</reference>
<evidence type="ECO:0000256" key="3">
    <source>
        <dbReference type="ARBA" id="ARBA00023163"/>
    </source>
</evidence>
<dbReference type="InterPro" id="IPR037923">
    <property type="entry name" value="HTH-like"/>
</dbReference>